<dbReference type="InterPro" id="IPR016156">
    <property type="entry name" value="FAD/NAD-linked_Rdtase_dimer_sf"/>
</dbReference>
<feature type="domain" description="NADH-rubredoxin oxidoreductase C-terminal" evidence="5">
    <location>
        <begin position="346"/>
        <end position="413"/>
    </location>
</feature>
<dbReference type="PRINTS" id="PR00368">
    <property type="entry name" value="FADPNR"/>
</dbReference>
<dbReference type="PRINTS" id="PR00411">
    <property type="entry name" value="PNDRDTASEI"/>
</dbReference>
<proteinExistence type="predicted"/>
<feature type="domain" description="FAD/NAD(P)-binding" evidence="4">
    <location>
        <begin position="11"/>
        <end position="325"/>
    </location>
</feature>
<dbReference type="InterPro" id="IPR036188">
    <property type="entry name" value="FAD/NAD-bd_sf"/>
</dbReference>
<evidence type="ECO:0000259" key="5">
    <source>
        <dbReference type="Pfam" id="PF18267"/>
    </source>
</evidence>
<organism evidence="6 7">
    <name type="scientific">Proteiniclasticum aestuarii</name>
    <dbReference type="NCBI Taxonomy" id="2817862"/>
    <lineage>
        <taxon>Bacteria</taxon>
        <taxon>Bacillati</taxon>
        <taxon>Bacillota</taxon>
        <taxon>Clostridia</taxon>
        <taxon>Eubacteriales</taxon>
        <taxon>Clostridiaceae</taxon>
        <taxon>Proteiniclasticum</taxon>
    </lineage>
</organism>
<dbReference type="Pfam" id="PF07992">
    <property type="entry name" value="Pyr_redox_2"/>
    <property type="match status" value="1"/>
</dbReference>
<evidence type="ECO:0000256" key="1">
    <source>
        <dbReference type="ARBA" id="ARBA00001974"/>
    </source>
</evidence>
<dbReference type="Pfam" id="PF18267">
    <property type="entry name" value="Rubredoxin_C"/>
    <property type="match status" value="1"/>
</dbReference>
<dbReference type="InterPro" id="IPR023753">
    <property type="entry name" value="FAD/NAD-binding_dom"/>
</dbReference>
<keyword evidence="7" id="KW-1185">Reference proteome</keyword>
<evidence type="ECO:0000256" key="3">
    <source>
        <dbReference type="ARBA" id="ARBA00022827"/>
    </source>
</evidence>
<dbReference type="RefSeq" id="WP_207600676.1">
    <property type="nucleotide sequence ID" value="NZ_JAFNJU010000013.1"/>
</dbReference>
<dbReference type="InterPro" id="IPR050260">
    <property type="entry name" value="FAD-bd_OxRdtase"/>
</dbReference>
<evidence type="ECO:0000313" key="6">
    <source>
        <dbReference type="EMBL" id="MBO1266149.1"/>
    </source>
</evidence>
<dbReference type="EMBL" id="JAFNJU010000013">
    <property type="protein sequence ID" value="MBO1266149.1"/>
    <property type="molecule type" value="Genomic_DNA"/>
</dbReference>
<sequence length="425" mass="47045">MSVYQKDGKVYLIIGNGPAGHFAAGEIRKKDPDGRIIITGREKERTYLRTQLAECFSAELPEDKFYMVKEEWYEKNEVEQLLSMEASSIDKEKKMVTFKDGSQIHYDKLIIATGSYNFIPSVDVEIMRNGKAVDVMKVDRANFRDYDGLFSIREHDDTIALQKRIRASKQAVVIGGGLLGLEAAWSLKKCGLDVTVVEFFNRLLPRQLDEESSEVLKNMALASGVKLILEDSLESITIEEDEDGNQNLASVRLQGGDTLDCQIVLFSVGVRSRAALAADAGIKVNKGIVVNTRMETSAEDIYACGDVAEINNFVYGTWPSALNMGRVAGTNAAGGDLKFPPMVLSTMFTSMNAKVFSAGNVDFCDPGLDILEHKSVKKGEYKKLFFRDDKLVAGILLGDTRRSTRIVKGIEQGYTEEEALKADIL</sequence>
<dbReference type="GO" id="GO:0016491">
    <property type="term" value="F:oxidoreductase activity"/>
    <property type="evidence" value="ECO:0007669"/>
    <property type="project" value="InterPro"/>
</dbReference>
<keyword evidence="2" id="KW-0285">Flavoprotein</keyword>
<dbReference type="PANTHER" id="PTHR43429">
    <property type="entry name" value="PYRIDINE NUCLEOTIDE-DISULFIDE OXIDOREDUCTASE DOMAIN-CONTAINING"/>
    <property type="match status" value="1"/>
</dbReference>
<accession>A0A939HBK4</accession>
<dbReference type="Gene3D" id="3.50.50.60">
    <property type="entry name" value="FAD/NAD(P)-binding domain"/>
    <property type="match status" value="2"/>
</dbReference>
<dbReference type="PANTHER" id="PTHR43429:SF3">
    <property type="entry name" value="NITRITE REDUCTASE [NAD(P)H]"/>
    <property type="match status" value="1"/>
</dbReference>
<comment type="cofactor">
    <cofactor evidence="1">
        <name>FAD</name>
        <dbReference type="ChEBI" id="CHEBI:57692"/>
    </cofactor>
</comment>
<protein>
    <submittedName>
        <fullName evidence="6">NAD(P)/FAD-dependent oxidoreductase</fullName>
    </submittedName>
</protein>
<name>A0A939HBK4_9CLOT</name>
<keyword evidence="3" id="KW-0274">FAD</keyword>
<evidence type="ECO:0000256" key="2">
    <source>
        <dbReference type="ARBA" id="ARBA00022630"/>
    </source>
</evidence>
<dbReference type="Gene3D" id="3.30.390.30">
    <property type="match status" value="1"/>
</dbReference>
<dbReference type="SUPFAM" id="SSF51905">
    <property type="entry name" value="FAD/NAD(P)-binding domain"/>
    <property type="match status" value="2"/>
</dbReference>
<gene>
    <name evidence="6" type="ORF">J3A84_14020</name>
</gene>
<dbReference type="Proteomes" id="UP000664218">
    <property type="component" value="Unassembled WGS sequence"/>
</dbReference>
<evidence type="ECO:0000313" key="7">
    <source>
        <dbReference type="Proteomes" id="UP000664218"/>
    </source>
</evidence>
<reference evidence="6" key="1">
    <citation type="submission" date="2021-03" db="EMBL/GenBank/DDBJ databases">
        <title>Proteiniclasticum marinus sp. nov., isolated from tidal flat sediment.</title>
        <authorList>
            <person name="Namirimu T."/>
            <person name="Yang J.-A."/>
            <person name="Yang S.-H."/>
            <person name="Kim Y.-J."/>
            <person name="Kwon K.K."/>
        </authorList>
    </citation>
    <scope>NUCLEOTIDE SEQUENCE</scope>
    <source>
        <strain evidence="6">SCR006</strain>
    </source>
</reference>
<dbReference type="AlphaFoldDB" id="A0A939HBK4"/>
<comment type="caution">
    <text evidence="6">The sequence shown here is derived from an EMBL/GenBank/DDBJ whole genome shotgun (WGS) entry which is preliminary data.</text>
</comment>
<evidence type="ECO:0000259" key="4">
    <source>
        <dbReference type="Pfam" id="PF07992"/>
    </source>
</evidence>
<dbReference type="InterPro" id="IPR041575">
    <property type="entry name" value="Rubredoxin_C"/>
</dbReference>